<reference evidence="21" key="1">
    <citation type="submission" date="2022-11" db="EMBL/GenBank/DDBJ databases">
        <authorList>
            <person name="Yang C."/>
            <person name="An W."/>
        </authorList>
    </citation>
    <scope>NUCLEOTIDE SEQUENCE</scope>
    <source>
        <strain evidence="21">CH-AFLV-RNA2</strain>
    </source>
</reference>
<keyword evidence="4" id="KW-0167">Capsid protein</keyword>
<evidence type="ECO:0000256" key="14">
    <source>
        <dbReference type="ARBA" id="ARBA00023136"/>
    </source>
</evidence>
<evidence type="ECO:0000256" key="16">
    <source>
        <dbReference type="ARBA" id="ARBA00023296"/>
    </source>
</evidence>
<feature type="region of interest" description="Disordered" evidence="18">
    <location>
        <begin position="816"/>
        <end position="850"/>
    </location>
</feature>
<keyword evidence="9" id="KW-1161">Viral attachment to host cell</keyword>
<keyword evidence="5" id="KW-0945">Host-virus interaction</keyword>
<dbReference type="GO" id="GO:0033644">
    <property type="term" value="C:host cell membrane"/>
    <property type="evidence" value="ECO:0007669"/>
    <property type="project" value="UniProtKB-SubCell"/>
</dbReference>
<dbReference type="GO" id="GO:0016787">
    <property type="term" value="F:hydrolase activity"/>
    <property type="evidence" value="ECO:0007669"/>
    <property type="project" value="UniProtKB-KW"/>
</dbReference>
<evidence type="ECO:0000256" key="7">
    <source>
        <dbReference type="ARBA" id="ARBA00022741"/>
    </source>
</evidence>
<evidence type="ECO:0000256" key="17">
    <source>
        <dbReference type="ARBA" id="ARBA00047984"/>
    </source>
</evidence>
<keyword evidence="14 19" id="KW-0472">Membrane</keyword>
<keyword evidence="15" id="KW-0325">Glycoprotein</keyword>
<dbReference type="Gene3D" id="2.40.10.120">
    <property type="match status" value="1"/>
</dbReference>
<dbReference type="GO" id="GO:0055036">
    <property type="term" value="C:virion membrane"/>
    <property type="evidence" value="ECO:0007669"/>
    <property type="project" value="UniProtKB-SubCell"/>
</dbReference>
<evidence type="ECO:0000256" key="4">
    <source>
        <dbReference type="ARBA" id="ARBA00022561"/>
    </source>
</evidence>
<evidence type="ECO:0000256" key="12">
    <source>
        <dbReference type="ARBA" id="ARBA00022870"/>
    </source>
</evidence>
<evidence type="ECO:0000256" key="2">
    <source>
        <dbReference type="ARBA" id="ARBA00004340"/>
    </source>
</evidence>
<sequence>MVFKYTHGPLQDNERYLTYISLVGITLTCGIQIGLAATTTMLVWDLIRMTGLPGKIYQPLWLIPVAGFAPMVYHVSMCLQTIWVKYSDSNNWIDPYASMLVGSKYTIEFKTAIDPNIPSVSEHEAIDAINDDRELSRRVYTVKIWSTMVSIMLCGVVVTGNITTGLSTGMFMAMVFYLAHVVRDNVQSNEVPQKYAGKQICAPDGVYDVYDDCFIGRYHVGIGYMQNGSFTTRLHVTNGLPINIQGAKVTPSYINKKADTISYGAIPTIHPVEEQDTLKVMLCGPYSNIVIPYTTVAAIGTDGEVYFNGRRNMSGTSGSPIFKVVSKGEGIEWAYVGCTGWRYECKGRHVQSMYPVTDTSHDLGEVNIGSVVQHFSSPGSGKTRTIIPELTIKGLAQYGRVYIVGPTNVVSSELYSALKDSDELADKVSLNTSAATPRQRIRGMPVTIMAHATALSMLENGDHTVSRPGLWIMDEAHFANTGSQCLKVKLRNIVAERKSALYELTATGYHMNEQKYIYCDGSNYHIEDTILSPDDMLEKAYQDERKMVIFVTKLKGKDATSAETMRAKFTLLGRKVYTLSRNTFNDQYLKARADATAVILTTDISECGANLDVDVVYDFQESPKPLMMGGPCNIRVGRRQITRTQAIQRRGRTGRKREGQYISPTDYRFLEDEDNLRAESLDVSVYAKAYGYTVHDPGYQVHVPAALTLSIPQVRGWLGSGENSLSEGAAMVKILTLGDGSRKDSSQIRAEAIQWSKGIGAEMRVKDEMVGVATWDDRDASSYYSVAEIAGILSKDDIPKYVTPVNIITKLSRWLRPAPIPPRPRRDSSSDEPGEDRVDEEESPHPANME</sequence>
<name>A0A9Y2DXE9_9FLAV</name>
<evidence type="ECO:0000256" key="3">
    <source>
        <dbReference type="ARBA" id="ARBA00004551"/>
    </source>
</evidence>
<dbReference type="SMART" id="SM00490">
    <property type="entry name" value="HELICc"/>
    <property type="match status" value="1"/>
</dbReference>
<keyword evidence="11" id="KW-0946">Virion</keyword>
<keyword evidence="13 19" id="KW-1133">Transmembrane helix</keyword>
<dbReference type="GO" id="GO:0005524">
    <property type="term" value="F:ATP binding"/>
    <property type="evidence" value="ECO:0007669"/>
    <property type="project" value="UniProtKB-KW"/>
</dbReference>
<proteinExistence type="predicted"/>
<dbReference type="EMBL" id="OP807959">
    <property type="protein sequence ID" value="WIM36816.1"/>
    <property type="molecule type" value="Genomic_RNA"/>
</dbReference>
<evidence type="ECO:0000256" key="13">
    <source>
        <dbReference type="ARBA" id="ARBA00022989"/>
    </source>
</evidence>
<comment type="subcellular location">
    <subcellularLocation>
        <location evidence="2">Host cell</location>
    </subcellularLocation>
    <subcellularLocation>
        <location evidence="3">Host membrane</location>
    </subcellularLocation>
    <subcellularLocation>
        <location evidence="1">Virion membrane</location>
    </subcellularLocation>
</comment>
<dbReference type="InterPro" id="IPR027417">
    <property type="entry name" value="P-loop_NTPase"/>
</dbReference>
<keyword evidence="12" id="KW-1043">Host membrane</keyword>
<dbReference type="Pfam" id="PF07652">
    <property type="entry name" value="Flavi_DEAD"/>
    <property type="match status" value="1"/>
</dbReference>
<keyword evidence="16" id="KW-1160">Virus entry into host cell</keyword>
<dbReference type="GO" id="GO:0003724">
    <property type="term" value="F:RNA helicase activity"/>
    <property type="evidence" value="ECO:0007669"/>
    <property type="project" value="UniProtKB-EC"/>
</dbReference>
<protein>
    <submittedName>
        <fullName evidence="21">ORF1</fullName>
    </submittedName>
</protein>
<dbReference type="SUPFAM" id="SSF50494">
    <property type="entry name" value="Trypsin-like serine proteases"/>
    <property type="match status" value="1"/>
</dbReference>
<dbReference type="Pfam" id="PF00271">
    <property type="entry name" value="Helicase_C"/>
    <property type="match status" value="1"/>
</dbReference>
<dbReference type="GO" id="GO:0019062">
    <property type="term" value="P:virion attachment to host cell"/>
    <property type="evidence" value="ECO:0007669"/>
    <property type="project" value="UniProtKB-KW"/>
</dbReference>
<evidence type="ECO:0000256" key="9">
    <source>
        <dbReference type="ARBA" id="ARBA00022804"/>
    </source>
</evidence>
<feature type="transmembrane region" description="Helical" evidence="19">
    <location>
        <begin position="16"/>
        <end position="44"/>
    </location>
</feature>
<keyword evidence="8" id="KW-0378">Hydrolase</keyword>
<evidence type="ECO:0000256" key="5">
    <source>
        <dbReference type="ARBA" id="ARBA00022581"/>
    </source>
</evidence>
<evidence type="ECO:0000313" key="21">
    <source>
        <dbReference type="EMBL" id="WIM36816.1"/>
    </source>
</evidence>
<feature type="transmembrane region" description="Helical" evidence="19">
    <location>
        <begin position="56"/>
        <end position="75"/>
    </location>
</feature>
<keyword evidence="6 19" id="KW-0812">Transmembrane</keyword>
<comment type="catalytic activity">
    <reaction evidence="17">
        <text>ATP + H2O = ADP + phosphate + H(+)</text>
        <dbReference type="Rhea" id="RHEA:13065"/>
        <dbReference type="ChEBI" id="CHEBI:15377"/>
        <dbReference type="ChEBI" id="CHEBI:15378"/>
        <dbReference type="ChEBI" id="CHEBI:30616"/>
        <dbReference type="ChEBI" id="CHEBI:43474"/>
        <dbReference type="ChEBI" id="CHEBI:456216"/>
        <dbReference type="EC" id="3.6.4.13"/>
    </reaction>
</comment>
<dbReference type="InterPro" id="IPR009003">
    <property type="entry name" value="Peptidase_S1_PA"/>
</dbReference>
<keyword evidence="7" id="KW-0547">Nucleotide-binding</keyword>
<feature type="transmembrane region" description="Helical" evidence="19">
    <location>
        <begin position="145"/>
        <end position="178"/>
    </location>
</feature>
<feature type="domain" description="Helicase C-terminal" evidence="20">
    <location>
        <begin position="563"/>
        <end position="657"/>
    </location>
</feature>
<keyword evidence="10" id="KW-0067">ATP-binding</keyword>
<dbReference type="GO" id="GO:0046718">
    <property type="term" value="P:symbiont entry into host cell"/>
    <property type="evidence" value="ECO:0007669"/>
    <property type="project" value="UniProtKB-KW"/>
</dbReference>
<evidence type="ECO:0000256" key="19">
    <source>
        <dbReference type="SAM" id="Phobius"/>
    </source>
</evidence>
<evidence type="ECO:0000256" key="8">
    <source>
        <dbReference type="ARBA" id="ARBA00022801"/>
    </source>
</evidence>
<evidence type="ECO:0000259" key="20">
    <source>
        <dbReference type="SMART" id="SM00490"/>
    </source>
</evidence>
<evidence type="ECO:0000256" key="1">
    <source>
        <dbReference type="ARBA" id="ARBA00004182"/>
    </source>
</evidence>
<dbReference type="GO" id="GO:0019028">
    <property type="term" value="C:viral capsid"/>
    <property type="evidence" value="ECO:0007669"/>
    <property type="project" value="UniProtKB-KW"/>
</dbReference>
<evidence type="ECO:0000256" key="18">
    <source>
        <dbReference type="SAM" id="MobiDB-lite"/>
    </source>
</evidence>
<dbReference type="InterPro" id="IPR011492">
    <property type="entry name" value="Flavi_DEAD"/>
</dbReference>
<organism evidence="21">
    <name type="scientific">Ailanthus flavi-like virus</name>
    <dbReference type="NCBI Taxonomy" id="3051859"/>
    <lineage>
        <taxon>Viruses</taxon>
        <taxon>Riboviria</taxon>
        <taxon>Orthornavirae</taxon>
        <taxon>Kitrinoviricota</taxon>
        <taxon>Flasuviricetes</taxon>
        <taxon>Amarillovirales</taxon>
        <taxon>Flaviviridae</taxon>
    </lineage>
</organism>
<evidence type="ECO:0000256" key="11">
    <source>
        <dbReference type="ARBA" id="ARBA00022844"/>
    </source>
</evidence>
<dbReference type="GO" id="GO:0043657">
    <property type="term" value="C:host cell"/>
    <property type="evidence" value="ECO:0007669"/>
    <property type="project" value="UniProtKB-SubCell"/>
</dbReference>
<dbReference type="Gene3D" id="3.40.50.300">
    <property type="entry name" value="P-loop containing nucleotide triphosphate hydrolases"/>
    <property type="match status" value="2"/>
</dbReference>
<accession>A0A9Y2DXE9</accession>
<feature type="compositionally biased region" description="Acidic residues" evidence="18">
    <location>
        <begin position="830"/>
        <end position="842"/>
    </location>
</feature>
<evidence type="ECO:0000256" key="10">
    <source>
        <dbReference type="ARBA" id="ARBA00022840"/>
    </source>
</evidence>
<evidence type="ECO:0000256" key="15">
    <source>
        <dbReference type="ARBA" id="ARBA00023180"/>
    </source>
</evidence>
<evidence type="ECO:0000256" key="6">
    <source>
        <dbReference type="ARBA" id="ARBA00022692"/>
    </source>
</evidence>
<dbReference type="SUPFAM" id="SSF52540">
    <property type="entry name" value="P-loop containing nucleoside triphosphate hydrolases"/>
    <property type="match status" value="1"/>
</dbReference>
<dbReference type="InterPro" id="IPR001650">
    <property type="entry name" value="Helicase_C-like"/>
</dbReference>